<keyword evidence="4 8" id="KW-0285">Flavoprotein</keyword>
<name>A0A517DUI5_9FIRM</name>
<keyword evidence="6 8" id="KW-0560">Oxidoreductase</keyword>
<gene>
    <name evidence="9" type="ORF">SPTER_23110</name>
</gene>
<evidence type="ECO:0000256" key="1">
    <source>
        <dbReference type="ARBA" id="ARBA00001974"/>
    </source>
</evidence>
<dbReference type="Pfam" id="PF02219">
    <property type="entry name" value="MTHFR"/>
    <property type="match status" value="1"/>
</dbReference>
<evidence type="ECO:0000256" key="2">
    <source>
        <dbReference type="ARBA" id="ARBA00004777"/>
    </source>
</evidence>
<dbReference type="GO" id="GO:0005829">
    <property type="term" value="C:cytosol"/>
    <property type="evidence" value="ECO:0007669"/>
    <property type="project" value="TreeGrafter"/>
</dbReference>
<dbReference type="GO" id="GO:0009086">
    <property type="term" value="P:methionine biosynthetic process"/>
    <property type="evidence" value="ECO:0007669"/>
    <property type="project" value="TreeGrafter"/>
</dbReference>
<sequence>MLISKLGKSFVFTTELGGINGTDIGESIARVRQYQGLDAINIHDCPNARLRMNSIMAAAVIKRETGIETIPHYTCRDRSLLGTQADLLGAHALGIRYLLPTTGDGPQHGPYQSKAVYDYNTAGLIALINSLNQGQDANGAAFTGPTQFTVAATATPAAANMAAELANMEKKTNAGADFFQTQPVYDAGQAEKFINQAKTLRKPVLLGIMPLKSLKMGDFINKHVAGVTVPANILAELEQGKSGFAIACEFIRQVYRQVDGFHIFGMGDVAVTNQLIDFTKKLRGES</sequence>
<protein>
    <recommendedName>
        <fullName evidence="8">Methylenetetrahydrofolate reductase</fullName>
    </recommendedName>
</protein>
<dbReference type="GO" id="GO:0071949">
    <property type="term" value="F:FAD binding"/>
    <property type="evidence" value="ECO:0007669"/>
    <property type="project" value="TreeGrafter"/>
</dbReference>
<dbReference type="Gene3D" id="3.20.20.220">
    <property type="match status" value="1"/>
</dbReference>
<comment type="similarity">
    <text evidence="3 8">Belongs to the methylenetetrahydrofolate reductase family.</text>
</comment>
<comment type="pathway">
    <text evidence="2 8">One-carbon metabolism; tetrahydrofolate interconversion.</text>
</comment>
<proteinExistence type="inferred from homology"/>
<dbReference type="GO" id="GO:0106312">
    <property type="term" value="F:methylenetetrahydrofolate reductase (NADH) activity"/>
    <property type="evidence" value="ECO:0007669"/>
    <property type="project" value="UniProtKB-EC"/>
</dbReference>
<comment type="cofactor">
    <cofactor evidence="1 8">
        <name>FAD</name>
        <dbReference type="ChEBI" id="CHEBI:57692"/>
    </cofactor>
</comment>
<dbReference type="Proteomes" id="UP000320776">
    <property type="component" value="Chromosome"/>
</dbReference>
<dbReference type="RefSeq" id="WP_144350516.1">
    <property type="nucleotide sequence ID" value="NZ_CP036259.1"/>
</dbReference>
<dbReference type="OrthoDB" id="9803687at2"/>
<evidence type="ECO:0000256" key="4">
    <source>
        <dbReference type="ARBA" id="ARBA00022630"/>
    </source>
</evidence>
<dbReference type="CDD" id="cd00537">
    <property type="entry name" value="MTHFR"/>
    <property type="match status" value="1"/>
</dbReference>
<evidence type="ECO:0000256" key="5">
    <source>
        <dbReference type="ARBA" id="ARBA00022827"/>
    </source>
</evidence>
<organism evidence="9 10">
    <name type="scientific">Sporomusa termitida</name>
    <dbReference type="NCBI Taxonomy" id="2377"/>
    <lineage>
        <taxon>Bacteria</taxon>
        <taxon>Bacillati</taxon>
        <taxon>Bacillota</taxon>
        <taxon>Negativicutes</taxon>
        <taxon>Selenomonadales</taxon>
        <taxon>Sporomusaceae</taxon>
        <taxon>Sporomusa</taxon>
    </lineage>
</organism>
<evidence type="ECO:0000256" key="8">
    <source>
        <dbReference type="RuleBase" id="RU003862"/>
    </source>
</evidence>
<dbReference type="PANTHER" id="PTHR45754">
    <property type="entry name" value="METHYLENETETRAHYDROFOLATE REDUCTASE"/>
    <property type="match status" value="1"/>
</dbReference>
<reference evidence="9 10" key="1">
    <citation type="submission" date="2019-02" db="EMBL/GenBank/DDBJ databases">
        <title>Closed genome of Sporomusa termitida DSM 4440.</title>
        <authorList>
            <person name="Poehlein A."/>
            <person name="Daniel R."/>
        </authorList>
    </citation>
    <scope>NUCLEOTIDE SEQUENCE [LARGE SCALE GENOMIC DNA]</scope>
    <source>
        <strain evidence="9 10">DSM 4440</strain>
    </source>
</reference>
<dbReference type="KEGG" id="sted:SPTER_23110"/>
<dbReference type="GO" id="GO:0035999">
    <property type="term" value="P:tetrahydrofolate interconversion"/>
    <property type="evidence" value="ECO:0007669"/>
    <property type="project" value="UniProtKB-UniPathway"/>
</dbReference>
<dbReference type="InterPro" id="IPR029041">
    <property type="entry name" value="FAD-linked_oxidoreductase-like"/>
</dbReference>
<keyword evidence="5 8" id="KW-0274">FAD</keyword>
<dbReference type="UniPathway" id="UPA00193"/>
<evidence type="ECO:0000256" key="6">
    <source>
        <dbReference type="ARBA" id="ARBA00023002"/>
    </source>
</evidence>
<keyword evidence="10" id="KW-1185">Reference proteome</keyword>
<dbReference type="EMBL" id="CP036259">
    <property type="protein sequence ID" value="QDR80968.1"/>
    <property type="molecule type" value="Genomic_DNA"/>
</dbReference>
<dbReference type="AlphaFoldDB" id="A0A517DUI5"/>
<comment type="catalytic activity">
    <reaction evidence="7">
        <text>(6S)-5-methyl-5,6,7,8-tetrahydrofolate + NAD(+) = (6R)-5,10-methylene-5,6,7,8-tetrahydrofolate + NADH + H(+)</text>
        <dbReference type="Rhea" id="RHEA:19821"/>
        <dbReference type="ChEBI" id="CHEBI:15378"/>
        <dbReference type="ChEBI" id="CHEBI:15636"/>
        <dbReference type="ChEBI" id="CHEBI:18608"/>
        <dbReference type="ChEBI" id="CHEBI:57540"/>
        <dbReference type="ChEBI" id="CHEBI:57945"/>
        <dbReference type="EC" id="1.5.1.54"/>
    </reaction>
    <physiologicalReaction direction="right-to-left" evidence="7">
        <dbReference type="Rhea" id="RHEA:19823"/>
    </physiologicalReaction>
</comment>
<evidence type="ECO:0000256" key="3">
    <source>
        <dbReference type="ARBA" id="ARBA00006743"/>
    </source>
</evidence>
<dbReference type="SUPFAM" id="SSF51730">
    <property type="entry name" value="FAD-linked oxidoreductase"/>
    <property type="match status" value="1"/>
</dbReference>
<accession>A0A517DUI5</accession>
<evidence type="ECO:0000256" key="7">
    <source>
        <dbReference type="ARBA" id="ARBA00048628"/>
    </source>
</evidence>
<evidence type="ECO:0000313" key="10">
    <source>
        <dbReference type="Proteomes" id="UP000320776"/>
    </source>
</evidence>
<dbReference type="PANTHER" id="PTHR45754:SF3">
    <property type="entry name" value="METHYLENETETRAHYDROFOLATE REDUCTASE (NADPH)"/>
    <property type="match status" value="1"/>
</dbReference>
<dbReference type="InterPro" id="IPR003171">
    <property type="entry name" value="Mehydrof_redctse-like"/>
</dbReference>
<evidence type="ECO:0000313" key="9">
    <source>
        <dbReference type="EMBL" id="QDR80968.1"/>
    </source>
</evidence>